<gene>
    <name evidence="4" type="ORF">CS022_06990</name>
</gene>
<name>A0A4Q0YRK0_9GAMM</name>
<accession>A0A4Q0YRK0</accession>
<dbReference type="Pfam" id="PF25973">
    <property type="entry name" value="BSH_CzcB"/>
    <property type="match status" value="1"/>
</dbReference>
<proteinExistence type="inferred from homology"/>
<protein>
    <submittedName>
        <fullName evidence="4">Efflux transporter periplasmic adaptor subunit</fullName>
    </submittedName>
</protein>
<dbReference type="NCBIfam" id="TIGR01730">
    <property type="entry name" value="RND_mfp"/>
    <property type="match status" value="1"/>
</dbReference>
<dbReference type="InterPro" id="IPR058647">
    <property type="entry name" value="BSH_CzcB-like"/>
</dbReference>
<keyword evidence="2" id="KW-0175">Coiled coil</keyword>
<evidence type="ECO:0000256" key="2">
    <source>
        <dbReference type="SAM" id="Coils"/>
    </source>
</evidence>
<feature type="coiled-coil region" evidence="2">
    <location>
        <begin position="151"/>
        <end position="178"/>
    </location>
</feature>
<dbReference type="PANTHER" id="PTHR30469">
    <property type="entry name" value="MULTIDRUG RESISTANCE PROTEIN MDTA"/>
    <property type="match status" value="1"/>
</dbReference>
<dbReference type="GO" id="GO:0015562">
    <property type="term" value="F:efflux transmembrane transporter activity"/>
    <property type="evidence" value="ECO:0007669"/>
    <property type="project" value="TreeGrafter"/>
</dbReference>
<dbReference type="AlphaFoldDB" id="A0A4Q0YRK0"/>
<dbReference type="SUPFAM" id="SSF111369">
    <property type="entry name" value="HlyD-like secretion proteins"/>
    <property type="match status" value="1"/>
</dbReference>
<dbReference type="InterPro" id="IPR006143">
    <property type="entry name" value="RND_pump_MFP"/>
</dbReference>
<organism evidence="4 5">
    <name type="scientific">Veronia nyctiphanis</name>
    <dbReference type="NCBI Taxonomy" id="1278244"/>
    <lineage>
        <taxon>Bacteria</taxon>
        <taxon>Pseudomonadati</taxon>
        <taxon>Pseudomonadota</taxon>
        <taxon>Gammaproteobacteria</taxon>
        <taxon>Vibrionales</taxon>
        <taxon>Vibrionaceae</taxon>
        <taxon>Veronia</taxon>
    </lineage>
</organism>
<comment type="caution">
    <text evidence="4">The sequence shown here is derived from an EMBL/GenBank/DDBJ whole genome shotgun (WGS) entry which is preliminary data.</text>
</comment>
<sequence>MPNEDSSSFSRFFSRHPWIISASFMAMLVAWVANGDQSTDEQAVKTETQVPLAKVTYDTFVAQPVIRSISLYGKTTPDRQISLRSEIASTVTEVKVSKGALVSKGDVIMAFDKTDRPSQLKRAKSLLTVRQKEYNAAKSLKKRGLQGEVAFSQAEANLIDARAALENLELGLARTEIRAPFDGVVDQINIELGDYVKSGDVVAHLVDLDPLVVKANVSERHIEKVKLGTKAPIKLLNGNEAVATLRYRASIASDQTNTFDVELELPNPTFSIPAGISTEIDLPLEESLAVKVTPSMLALDNKGNLGVKTLSGDQVKFMPINLVKTEKDGVWLSGLGDSVNLITKGQGFVRDGDQVIAVSATK</sequence>
<evidence type="ECO:0000313" key="4">
    <source>
        <dbReference type="EMBL" id="RXJ73752.1"/>
    </source>
</evidence>
<evidence type="ECO:0000256" key="1">
    <source>
        <dbReference type="ARBA" id="ARBA00009477"/>
    </source>
</evidence>
<dbReference type="Gene3D" id="2.40.30.170">
    <property type="match status" value="1"/>
</dbReference>
<dbReference type="EMBL" id="PEIB01000006">
    <property type="protein sequence ID" value="RXJ73752.1"/>
    <property type="molecule type" value="Genomic_DNA"/>
</dbReference>
<dbReference type="Gene3D" id="2.40.50.100">
    <property type="match status" value="1"/>
</dbReference>
<dbReference type="GO" id="GO:1990281">
    <property type="term" value="C:efflux pump complex"/>
    <property type="evidence" value="ECO:0007669"/>
    <property type="project" value="TreeGrafter"/>
</dbReference>
<evidence type="ECO:0000259" key="3">
    <source>
        <dbReference type="Pfam" id="PF25973"/>
    </source>
</evidence>
<dbReference type="OrthoDB" id="9806939at2"/>
<evidence type="ECO:0000313" key="5">
    <source>
        <dbReference type="Proteomes" id="UP000290287"/>
    </source>
</evidence>
<dbReference type="PANTHER" id="PTHR30469:SF29">
    <property type="entry name" value="BLR2860 PROTEIN"/>
    <property type="match status" value="1"/>
</dbReference>
<reference evidence="4 5" key="1">
    <citation type="submission" date="2017-10" db="EMBL/GenBank/DDBJ databases">
        <title>Nyctiphanis sp. nov., isolated from the stomach of the euphausiid Nyctiphanes simplex (Hansen, 1911) in the Gulf of California.</title>
        <authorList>
            <person name="Gomez-Gil B."/>
            <person name="Aguilar-Mendez M."/>
            <person name="Lopez-Cortes A."/>
            <person name="Gomez-Gutierrez J."/>
            <person name="Roque A."/>
            <person name="Lang E."/>
            <person name="Gonzalez-Castillo A."/>
        </authorList>
    </citation>
    <scope>NUCLEOTIDE SEQUENCE [LARGE SCALE GENOMIC DNA]</scope>
    <source>
        <strain evidence="4 5">CAIM 600</strain>
    </source>
</reference>
<dbReference type="Gene3D" id="1.10.287.470">
    <property type="entry name" value="Helix hairpin bin"/>
    <property type="match status" value="1"/>
</dbReference>
<feature type="domain" description="CzcB-like barrel-sandwich hybrid" evidence="3">
    <location>
        <begin position="84"/>
        <end position="205"/>
    </location>
</feature>
<keyword evidence="5" id="KW-1185">Reference proteome</keyword>
<comment type="similarity">
    <text evidence="1">Belongs to the membrane fusion protein (MFP) (TC 8.A.1) family.</text>
</comment>
<dbReference type="Proteomes" id="UP000290287">
    <property type="component" value="Unassembled WGS sequence"/>
</dbReference>